<dbReference type="Proteomes" id="UP000639643">
    <property type="component" value="Unassembled WGS sequence"/>
</dbReference>
<reference evidence="1" key="1">
    <citation type="journal article" date="2020" name="Phytopathology">
        <title>Genome Sequence Resources of Colletotrichum truncatum, C. plurivorum, C. musicola, and C. sojae: Four Species Pathogenic to Soybean (Glycine max).</title>
        <authorList>
            <person name="Rogerio F."/>
            <person name="Boufleur T.R."/>
            <person name="Ciampi-Guillardi M."/>
            <person name="Sukno S.A."/>
            <person name="Thon M.R."/>
            <person name="Massola Junior N.S."/>
            <person name="Baroncelli R."/>
        </authorList>
    </citation>
    <scope>NUCLEOTIDE SEQUENCE</scope>
    <source>
        <strain evidence="1">LFN0074</strain>
    </source>
</reference>
<accession>A0A8H6ML53</accession>
<dbReference type="AlphaFoldDB" id="A0A8H6ML53"/>
<name>A0A8H6ML53_9PEZI</name>
<protein>
    <submittedName>
        <fullName evidence="1">Uncharacterized protein</fullName>
    </submittedName>
</protein>
<proteinExistence type="predicted"/>
<evidence type="ECO:0000313" key="1">
    <source>
        <dbReference type="EMBL" id="KAF6795412.1"/>
    </source>
</evidence>
<keyword evidence="2" id="KW-1185">Reference proteome</keyword>
<evidence type="ECO:0000313" key="2">
    <source>
        <dbReference type="Proteomes" id="UP000639643"/>
    </source>
</evidence>
<gene>
    <name evidence="1" type="ORF">CMUS01_15924</name>
</gene>
<comment type="caution">
    <text evidence="1">The sequence shown here is derived from an EMBL/GenBank/DDBJ whole genome shotgun (WGS) entry which is preliminary data.</text>
</comment>
<organism evidence="1 2">
    <name type="scientific">Colletotrichum musicola</name>
    <dbReference type="NCBI Taxonomy" id="2175873"/>
    <lineage>
        <taxon>Eukaryota</taxon>
        <taxon>Fungi</taxon>
        <taxon>Dikarya</taxon>
        <taxon>Ascomycota</taxon>
        <taxon>Pezizomycotina</taxon>
        <taxon>Sordariomycetes</taxon>
        <taxon>Hypocreomycetidae</taxon>
        <taxon>Glomerellales</taxon>
        <taxon>Glomerellaceae</taxon>
        <taxon>Colletotrichum</taxon>
        <taxon>Colletotrichum orchidearum species complex</taxon>
    </lineage>
</organism>
<sequence>MLPLKDEAQTITVKPSKTMVVKIVGIRVRYLHRWIRVSLLGNTVASRPRASAIQDGAPAPRSAVIVSTEDPLFGRTHSWASVVYDVNGFSSAAIATTFPSTGIHARGLGMGASRKSYWTELTCRWLDSIKNRRTNR</sequence>
<dbReference type="EMBL" id="WIGM01001508">
    <property type="protein sequence ID" value="KAF6795412.1"/>
    <property type="molecule type" value="Genomic_DNA"/>
</dbReference>